<dbReference type="InterPro" id="IPR055410">
    <property type="entry name" value="Beta-prop_CAF1B_HIR1"/>
</dbReference>
<sequence>MRIVKPDWVQHENDKGVKLTIYSLSVHPDGSRFATGGIGFHVKIWNTAPLLHREAEEDPNVPKLLASMSVHNGNVMCVAWSHGAGQYLATGSDDYIVLIWELDTSGSAGSTFGNLGGGGAANVENWKVVRRLAGHASDVTDLAWAPENAYLATCGLDSTIYIWDGRTFDQLRRLSLHEGFVKGLTWDPAGQYLASQSDDKTMIIWKTSDWSMETRLSAPFQDSSNVTVNRRPSWSPDGSYVASANAAEKDHHMSTLFTRDKWATQINLVGHKAPIEVVKFNPVIFKPLDDKDDSATKKSAAAGEDAENTPTGPTALIAVGSQDRSITVWTTRNPRPMSVADGIFEHNVTDLDWSPDGMTLFASSHDGTVAILSFTEAELGQPMSLDENLEMLSKHGYKKKKIIPVESPTQLRLEEEYAQASRNASSQRIARLMGGGSSSSSHPAAGSTDQSTPLGVPTSTLLALAPDIKPPVPTSADATSASSVPAQPPQPSTSTSASTASPSPLPPPPMTPQKVTITKDGKKRIQPQFVRNLTGPSSSSQATPKPPPPAARYNNGLSARTAPPPLVGPERRSIITSQAYAQSQIRLAVPKVQSQLRHCVRRGGGGPGRPAYMPSTPAAPTPANTNPATVHNAAVYLNAYNDIRGGAKPTRVTLTRNEQVEWTTLLPAYALLLTGNDKYLMATCYDGAVHFFTPAGRRVLPAVMLEATASFVDCSGPYFMCLTSVGLLTVWNLDTQEAVISGLSRDSEGFVAGPTATITSAHVRPRGIPVLTTSHGQAYTYHLGMKAWLKVVDPWY</sequence>
<keyword evidence="8 11" id="KW-0804">Transcription</keyword>
<dbReference type="AlphaFoldDB" id="A0A4P9ZN32"/>
<comment type="function">
    <text evidence="1 11">Required for replication-independent chromatin assembly and for the periodic repression of histone gene transcription during the cell cycle.</text>
</comment>
<dbReference type="Pfam" id="PF24105">
    <property type="entry name" value="Beta-prop_CAF1B_HIR1"/>
    <property type="match status" value="1"/>
</dbReference>
<dbReference type="InterPro" id="IPR019015">
    <property type="entry name" value="HIRA_B_motif"/>
</dbReference>
<dbReference type="Pfam" id="PF09453">
    <property type="entry name" value="HIRA_B"/>
    <property type="match status" value="1"/>
</dbReference>
<evidence type="ECO:0000259" key="13">
    <source>
        <dbReference type="Pfam" id="PF07569"/>
    </source>
</evidence>
<dbReference type="GO" id="GO:0005634">
    <property type="term" value="C:nucleus"/>
    <property type="evidence" value="ECO:0007669"/>
    <property type="project" value="UniProtKB-SubCell"/>
</dbReference>
<feature type="domain" description="Protein HIRA-like C-terminal" evidence="13">
    <location>
        <begin position="696"/>
        <end position="796"/>
    </location>
</feature>
<gene>
    <name evidence="15" type="ORF">BJ085DRAFT_1623</name>
</gene>
<dbReference type="GO" id="GO:0006355">
    <property type="term" value="P:regulation of DNA-templated transcription"/>
    <property type="evidence" value="ECO:0007669"/>
    <property type="project" value="InterPro"/>
</dbReference>
<dbReference type="SMART" id="SM00320">
    <property type="entry name" value="WD40"/>
    <property type="match status" value="7"/>
</dbReference>
<feature type="domain" description="CAF1B/HIR1 beta-propeller" evidence="14">
    <location>
        <begin position="1"/>
        <end position="379"/>
    </location>
</feature>
<evidence type="ECO:0000256" key="7">
    <source>
        <dbReference type="ARBA" id="ARBA00023015"/>
    </source>
</evidence>
<evidence type="ECO:0000256" key="12">
    <source>
        <dbReference type="SAM" id="MobiDB-lite"/>
    </source>
</evidence>
<feature type="compositionally biased region" description="Polar residues" evidence="12">
    <location>
        <begin position="447"/>
        <end position="461"/>
    </location>
</feature>
<reference evidence="16" key="1">
    <citation type="journal article" date="2018" name="Nat. Microbiol.">
        <title>Leveraging single-cell genomics to expand the fungal tree of life.</title>
        <authorList>
            <person name="Ahrendt S.R."/>
            <person name="Quandt C.A."/>
            <person name="Ciobanu D."/>
            <person name="Clum A."/>
            <person name="Salamov A."/>
            <person name="Andreopoulos B."/>
            <person name="Cheng J.F."/>
            <person name="Woyke T."/>
            <person name="Pelin A."/>
            <person name="Henrissat B."/>
            <person name="Reynolds N.K."/>
            <person name="Benny G.L."/>
            <person name="Smith M.E."/>
            <person name="James T.Y."/>
            <person name="Grigoriev I.V."/>
        </authorList>
    </citation>
    <scope>NUCLEOTIDE SEQUENCE [LARGE SCALE GENOMIC DNA]</scope>
    <source>
        <strain evidence="16">RSA 468</strain>
    </source>
</reference>
<dbReference type="Gene3D" id="2.130.10.10">
    <property type="entry name" value="YVTN repeat-like/Quinoprotein amine dehydrogenase"/>
    <property type="match status" value="2"/>
</dbReference>
<dbReference type="STRING" id="215637.A0A4P9ZN32"/>
<dbReference type="PANTHER" id="PTHR13831">
    <property type="entry name" value="MEMBER OF THE HIR1 FAMILY OF WD-REPEAT PROTEINS"/>
    <property type="match status" value="1"/>
</dbReference>
<keyword evidence="7 11" id="KW-0805">Transcription regulation</keyword>
<dbReference type="Proteomes" id="UP000268162">
    <property type="component" value="Unassembled WGS sequence"/>
</dbReference>
<dbReference type="GO" id="GO:0006351">
    <property type="term" value="P:DNA-templated transcription"/>
    <property type="evidence" value="ECO:0007669"/>
    <property type="project" value="InterPro"/>
</dbReference>
<dbReference type="GO" id="GO:0031491">
    <property type="term" value="F:nucleosome binding"/>
    <property type="evidence" value="ECO:0007669"/>
    <property type="project" value="TreeGrafter"/>
</dbReference>
<dbReference type="SUPFAM" id="SSF50978">
    <property type="entry name" value="WD40 repeat-like"/>
    <property type="match status" value="1"/>
</dbReference>
<evidence type="ECO:0000313" key="15">
    <source>
        <dbReference type="EMBL" id="RKP34816.1"/>
    </source>
</evidence>
<feature type="compositionally biased region" description="Low complexity" evidence="12">
    <location>
        <begin position="492"/>
        <end position="502"/>
    </location>
</feature>
<evidence type="ECO:0000313" key="16">
    <source>
        <dbReference type="Proteomes" id="UP000268162"/>
    </source>
</evidence>
<evidence type="ECO:0000256" key="2">
    <source>
        <dbReference type="ARBA" id="ARBA00004123"/>
    </source>
</evidence>
<feature type="compositionally biased region" description="Polar residues" evidence="12">
    <location>
        <begin position="529"/>
        <end position="543"/>
    </location>
</feature>
<feature type="repeat" description="WD" evidence="10">
    <location>
        <begin position="174"/>
        <end position="215"/>
    </location>
</feature>
<evidence type="ECO:0000259" key="14">
    <source>
        <dbReference type="Pfam" id="PF24105"/>
    </source>
</evidence>
<dbReference type="GO" id="GO:0006338">
    <property type="term" value="P:chromatin remodeling"/>
    <property type="evidence" value="ECO:0007669"/>
    <property type="project" value="InterPro"/>
</dbReference>
<dbReference type="InterPro" id="IPR031120">
    <property type="entry name" value="HIR1-like"/>
</dbReference>
<dbReference type="InterPro" id="IPR011494">
    <property type="entry name" value="HIRA-like_C"/>
</dbReference>
<organism evidence="15 16">
    <name type="scientific">Dimargaris cristalligena</name>
    <dbReference type="NCBI Taxonomy" id="215637"/>
    <lineage>
        <taxon>Eukaryota</taxon>
        <taxon>Fungi</taxon>
        <taxon>Fungi incertae sedis</taxon>
        <taxon>Zoopagomycota</taxon>
        <taxon>Kickxellomycotina</taxon>
        <taxon>Dimargaritomycetes</taxon>
        <taxon>Dimargaritales</taxon>
        <taxon>Dimargaritaceae</taxon>
        <taxon>Dimargaris</taxon>
    </lineage>
</organism>
<keyword evidence="5 11" id="KW-0677">Repeat</keyword>
<evidence type="ECO:0000256" key="3">
    <source>
        <dbReference type="ARBA" id="ARBA00007306"/>
    </source>
</evidence>
<evidence type="ECO:0000256" key="8">
    <source>
        <dbReference type="ARBA" id="ARBA00023163"/>
    </source>
</evidence>
<dbReference type="InterPro" id="IPR015943">
    <property type="entry name" value="WD40/YVTN_repeat-like_dom_sf"/>
</dbReference>
<comment type="similarity">
    <text evidence="3 11">Belongs to the WD repeat HIR1 family.</text>
</comment>
<feature type="region of interest" description="Disordered" evidence="12">
    <location>
        <begin position="432"/>
        <end position="569"/>
    </location>
</feature>
<keyword evidence="6 11" id="KW-0156">Chromatin regulator</keyword>
<feature type="repeat" description="WD" evidence="10">
    <location>
        <begin position="132"/>
        <end position="173"/>
    </location>
</feature>
<comment type="subcellular location">
    <subcellularLocation>
        <location evidence="2 11">Nucleus</location>
    </subcellularLocation>
</comment>
<evidence type="ECO:0000256" key="1">
    <source>
        <dbReference type="ARBA" id="ARBA00002677"/>
    </source>
</evidence>
<evidence type="ECO:0000256" key="10">
    <source>
        <dbReference type="PROSITE-ProRule" id="PRU00221"/>
    </source>
</evidence>
<dbReference type="PROSITE" id="PS50294">
    <property type="entry name" value="WD_REPEATS_REGION"/>
    <property type="match status" value="3"/>
</dbReference>
<name>A0A4P9ZN32_9FUNG</name>
<dbReference type="Pfam" id="PF07569">
    <property type="entry name" value="Hira"/>
    <property type="match status" value="1"/>
</dbReference>
<evidence type="ECO:0000256" key="5">
    <source>
        <dbReference type="ARBA" id="ARBA00022737"/>
    </source>
</evidence>
<evidence type="ECO:0000256" key="4">
    <source>
        <dbReference type="ARBA" id="ARBA00022574"/>
    </source>
</evidence>
<dbReference type="PANTHER" id="PTHR13831:SF0">
    <property type="entry name" value="PROTEIN HIRA"/>
    <property type="match status" value="1"/>
</dbReference>
<keyword evidence="9 11" id="KW-0539">Nucleus</keyword>
<feature type="non-terminal residue" evidence="15">
    <location>
        <position position="796"/>
    </location>
</feature>
<dbReference type="PROSITE" id="PS00678">
    <property type="entry name" value="WD_REPEATS_1"/>
    <property type="match status" value="1"/>
</dbReference>
<feature type="region of interest" description="Disordered" evidence="12">
    <location>
        <begin position="291"/>
        <end position="313"/>
    </location>
</feature>
<keyword evidence="4 10" id="KW-0853">WD repeat</keyword>
<feature type="repeat" description="WD" evidence="10">
    <location>
        <begin position="68"/>
        <end position="110"/>
    </location>
</feature>
<dbReference type="InterPro" id="IPR036322">
    <property type="entry name" value="WD40_repeat_dom_sf"/>
</dbReference>
<evidence type="ECO:0000256" key="6">
    <source>
        <dbReference type="ARBA" id="ARBA00022853"/>
    </source>
</evidence>
<accession>A0A4P9ZN32</accession>
<dbReference type="PROSITE" id="PS50082">
    <property type="entry name" value="WD_REPEATS_2"/>
    <property type="match status" value="3"/>
</dbReference>
<evidence type="ECO:0000256" key="9">
    <source>
        <dbReference type="ARBA" id="ARBA00023242"/>
    </source>
</evidence>
<dbReference type="GO" id="GO:0000417">
    <property type="term" value="C:HIR complex"/>
    <property type="evidence" value="ECO:0007669"/>
    <property type="project" value="TreeGrafter"/>
</dbReference>
<dbReference type="InterPro" id="IPR019775">
    <property type="entry name" value="WD40_repeat_CS"/>
</dbReference>
<evidence type="ECO:0000256" key="11">
    <source>
        <dbReference type="RuleBase" id="RU364014"/>
    </source>
</evidence>
<proteinExistence type="inferred from homology"/>
<dbReference type="EMBL" id="ML003059">
    <property type="protein sequence ID" value="RKP34816.1"/>
    <property type="molecule type" value="Genomic_DNA"/>
</dbReference>
<protein>
    <recommendedName>
        <fullName evidence="11">Protein HIR</fullName>
    </recommendedName>
</protein>
<keyword evidence="11" id="KW-0678">Repressor</keyword>
<keyword evidence="16" id="KW-1185">Reference proteome</keyword>
<dbReference type="InterPro" id="IPR001680">
    <property type="entry name" value="WD40_rpt"/>
</dbReference>
<dbReference type="GO" id="GO:0000785">
    <property type="term" value="C:chromatin"/>
    <property type="evidence" value="ECO:0007669"/>
    <property type="project" value="TreeGrafter"/>
</dbReference>
<dbReference type="CDD" id="cd00200">
    <property type="entry name" value="WD40"/>
    <property type="match status" value="1"/>
</dbReference>